<dbReference type="InterPro" id="IPR001543">
    <property type="entry name" value="FliN-like_C"/>
</dbReference>
<dbReference type="Pfam" id="PF01052">
    <property type="entry name" value="FliMN_C"/>
    <property type="match status" value="1"/>
</dbReference>
<protein>
    <recommendedName>
        <fullName evidence="1">Flagellar motor switch protein FliN-like C-terminal domain-containing protein</fullName>
    </recommendedName>
</protein>
<proteinExistence type="predicted"/>
<dbReference type="EMBL" id="VSSQ01122624">
    <property type="protein sequence ID" value="MPN54421.1"/>
    <property type="molecule type" value="Genomic_DNA"/>
</dbReference>
<evidence type="ECO:0000313" key="2">
    <source>
        <dbReference type="EMBL" id="MPN54421.1"/>
    </source>
</evidence>
<sequence length="55" mass="6412">MKPGDILCTNHRIVDFILMDVEKIPKFKAVLGMSDEKRVVQIAKIEKEQDNIERQ</sequence>
<comment type="caution">
    <text evidence="2">The sequence shown here is derived from an EMBL/GenBank/DDBJ whole genome shotgun (WGS) entry which is preliminary data.</text>
</comment>
<dbReference type="SUPFAM" id="SSF101801">
    <property type="entry name" value="Surface presentation of antigens (SPOA)"/>
    <property type="match status" value="1"/>
</dbReference>
<gene>
    <name evidence="2" type="ORF">SDC9_202091</name>
</gene>
<reference evidence="2" key="1">
    <citation type="submission" date="2019-08" db="EMBL/GenBank/DDBJ databases">
        <authorList>
            <person name="Kucharzyk K."/>
            <person name="Murdoch R.W."/>
            <person name="Higgins S."/>
            <person name="Loffler F."/>
        </authorList>
    </citation>
    <scope>NUCLEOTIDE SEQUENCE</scope>
</reference>
<evidence type="ECO:0000259" key="1">
    <source>
        <dbReference type="Pfam" id="PF01052"/>
    </source>
</evidence>
<accession>A0A645ISR3</accession>
<feature type="domain" description="Flagellar motor switch protein FliN-like C-terminal" evidence="1">
    <location>
        <begin position="1"/>
        <end position="45"/>
    </location>
</feature>
<dbReference type="AlphaFoldDB" id="A0A645ISR3"/>
<organism evidence="2">
    <name type="scientific">bioreactor metagenome</name>
    <dbReference type="NCBI Taxonomy" id="1076179"/>
    <lineage>
        <taxon>unclassified sequences</taxon>
        <taxon>metagenomes</taxon>
        <taxon>ecological metagenomes</taxon>
    </lineage>
</organism>
<name>A0A645ISR3_9ZZZZ</name>
<dbReference type="InterPro" id="IPR036429">
    <property type="entry name" value="SpoA-like_sf"/>
</dbReference>